<dbReference type="PANTHER" id="PTHR34295">
    <property type="entry name" value="BIOTIN TRANSPORTER BIOY"/>
    <property type="match status" value="1"/>
</dbReference>
<keyword evidence="2" id="KW-0813">Transport</keyword>
<organism evidence="4 5">
    <name type="scientific">Devosia nanyangense</name>
    <dbReference type="NCBI Taxonomy" id="1228055"/>
    <lineage>
        <taxon>Bacteria</taxon>
        <taxon>Pseudomonadati</taxon>
        <taxon>Pseudomonadota</taxon>
        <taxon>Alphaproteobacteria</taxon>
        <taxon>Hyphomicrobiales</taxon>
        <taxon>Devosiaceae</taxon>
        <taxon>Devosia</taxon>
    </lineage>
</organism>
<dbReference type="Gene3D" id="1.10.1760.20">
    <property type="match status" value="1"/>
</dbReference>
<proteinExistence type="inferred from homology"/>
<sequence length="212" mass="22005">MALTLTTPNTILGVLEPKTNTERLLSNVAVVLIGSLLLAAAAVTKVPLQPVPVNLTTFAVAALAAGFGWRIGVATVALYIVEGLSGLPFFANGGGLAYVMSPTFGFILGYLPMAYIIGQAADRGASGRVVMLFIAMLIADAVVFAFGYLYLLSAAGIIASAGGALPKWLNPADLAGTAYNVAVKPFLLWDALKMLFAALTVTGLWTLSKKRA</sequence>
<dbReference type="PIRSF" id="PIRSF016661">
    <property type="entry name" value="BioY"/>
    <property type="match status" value="1"/>
</dbReference>
<keyword evidence="2 3" id="KW-0472">Membrane</keyword>
<dbReference type="GO" id="GO:0005886">
    <property type="term" value="C:plasma membrane"/>
    <property type="evidence" value="ECO:0007669"/>
    <property type="project" value="UniProtKB-SubCell"/>
</dbReference>
<feature type="transmembrane region" description="Helical" evidence="3">
    <location>
        <begin position="186"/>
        <end position="207"/>
    </location>
</feature>
<evidence type="ECO:0000256" key="3">
    <source>
        <dbReference type="SAM" id="Phobius"/>
    </source>
</evidence>
<evidence type="ECO:0000313" key="4">
    <source>
        <dbReference type="EMBL" id="MBI4921424.1"/>
    </source>
</evidence>
<feature type="transmembrane region" description="Helical" evidence="3">
    <location>
        <begin position="24"/>
        <end position="43"/>
    </location>
</feature>
<keyword evidence="3" id="KW-0812">Transmembrane</keyword>
<gene>
    <name evidence="4" type="ORF">HY834_06705</name>
</gene>
<keyword evidence="3" id="KW-1133">Transmembrane helix</keyword>
<dbReference type="InterPro" id="IPR003784">
    <property type="entry name" value="BioY"/>
</dbReference>
<protein>
    <recommendedName>
        <fullName evidence="2">Biotin transporter</fullName>
    </recommendedName>
</protein>
<evidence type="ECO:0000313" key="5">
    <source>
        <dbReference type="Proteomes" id="UP000782610"/>
    </source>
</evidence>
<accession>A0A933NW16</accession>
<dbReference type="GO" id="GO:0015225">
    <property type="term" value="F:biotin transmembrane transporter activity"/>
    <property type="evidence" value="ECO:0007669"/>
    <property type="project" value="UniProtKB-UniRule"/>
</dbReference>
<dbReference type="Proteomes" id="UP000782610">
    <property type="component" value="Unassembled WGS sequence"/>
</dbReference>
<dbReference type="AlphaFoldDB" id="A0A933NW16"/>
<name>A0A933NW16_9HYPH</name>
<dbReference type="Pfam" id="PF02632">
    <property type="entry name" value="BioY"/>
    <property type="match status" value="1"/>
</dbReference>
<dbReference type="PANTHER" id="PTHR34295:SF1">
    <property type="entry name" value="BIOTIN TRANSPORTER BIOY"/>
    <property type="match status" value="1"/>
</dbReference>
<feature type="transmembrane region" description="Helical" evidence="3">
    <location>
        <begin position="129"/>
        <end position="151"/>
    </location>
</feature>
<comment type="subcellular location">
    <subcellularLocation>
        <location evidence="2">Cell membrane</location>
        <topology evidence="2">Multi-pass membrane protein</topology>
    </subcellularLocation>
</comment>
<reference evidence="4" key="1">
    <citation type="submission" date="2020-07" db="EMBL/GenBank/DDBJ databases">
        <title>Huge and variable diversity of episymbiotic CPR bacteria and DPANN archaea in groundwater ecosystems.</title>
        <authorList>
            <person name="He C.Y."/>
            <person name="Keren R."/>
            <person name="Whittaker M."/>
            <person name="Farag I.F."/>
            <person name="Doudna J."/>
            <person name="Cate J.H.D."/>
            <person name="Banfield J.F."/>
        </authorList>
    </citation>
    <scope>NUCLEOTIDE SEQUENCE</scope>
    <source>
        <strain evidence="4">NC_groundwater_1586_Pr3_B-0.1um_66_15</strain>
    </source>
</reference>
<comment type="similarity">
    <text evidence="1 2">Belongs to the BioY family.</text>
</comment>
<evidence type="ECO:0000256" key="1">
    <source>
        <dbReference type="ARBA" id="ARBA00010692"/>
    </source>
</evidence>
<feature type="transmembrane region" description="Helical" evidence="3">
    <location>
        <begin position="96"/>
        <end position="117"/>
    </location>
</feature>
<keyword evidence="2" id="KW-1003">Cell membrane</keyword>
<evidence type="ECO:0000256" key="2">
    <source>
        <dbReference type="PIRNR" id="PIRNR016661"/>
    </source>
</evidence>
<dbReference type="EMBL" id="JACRAF010000020">
    <property type="protein sequence ID" value="MBI4921424.1"/>
    <property type="molecule type" value="Genomic_DNA"/>
</dbReference>
<comment type="caution">
    <text evidence="4">The sequence shown here is derived from an EMBL/GenBank/DDBJ whole genome shotgun (WGS) entry which is preliminary data.</text>
</comment>
<feature type="transmembrane region" description="Helical" evidence="3">
    <location>
        <begin position="55"/>
        <end position="81"/>
    </location>
</feature>